<dbReference type="Pfam" id="PF05795">
    <property type="entry name" value="Plasmodium_Vir"/>
    <property type="match status" value="1"/>
</dbReference>
<accession>A0A1G4E334</accession>
<protein>
    <submittedName>
        <fullName evidence="2">Vir protein, putative</fullName>
    </submittedName>
</protein>
<sequence length="597" mass="63832">LDEVDIREYSNNYCKESLGSTDEVDKSFCNKIAKNLSALKNENDMKKRTYDCYYFNHWLYDNIGKKYYKGNAKGEKDKVSENLFNFVTLAISQHGQEKTKPEIAVAGDSTPKGEDGASAKASEKESGAAKHGETTPAPAETVEAKSATTILAKPEPALVKPAPAKPVGVCEHYFKCENRYSPENLLTKLQKELQLLEKKLKAGGAEETLQAKKSEKTGPEESGQEEKKPERAGQEKTKPENGGFCEPYFKCKSKYSPQNLLTKLQKELQALEKKLEAGGAEETLQPKKSEQTGPEKSGQEKTKPEIAVAGDSTPKGEDGASAKASEKESGAAKHGETTPAPAETVEAKSATTILAKPEPALVKPAPAKPVAAKAPVEKSIAPELGGAKPAAAKPETEKVAEANLATAESQVAKPVAAKSVASKPEKENLEAAESEKAKPAAAEPIAVKPKETVSAEESAETKEAEEEENEEETTEGLTDEEVTAEDVVTETTSTVQHEAALVPPPIESFEQGSEEEATKVTVALEEAPEEVVNETTNTLQPEEPFGTPPIESAEQGVHVISSHNTEPASNALPLTIADTPNILGTTHEESSDNCGFL</sequence>
<feature type="region of interest" description="Disordered" evidence="1">
    <location>
        <begin position="201"/>
        <end position="246"/>
    </location>
</feature>
<dbReference type="VEuPathDB" id="PlasmoDB:PVX_020680"/>
<feature type="compositionally biased region" description="Low complexity" evidence="1">
    <location>
        <begin position="411"/>
        <end position="422"/>
    </location>
</feature>
<dbReference type="Proteomes" id="UP000196402">
    <property type="component" value="Unassembled WGS sequence"/>
</dbReference>
<proteinExistence type="predicted"/>
<feature type="compositionally biased region" description="Basic and acidic residues" evidence="1">
    <location>
        <begin position="209"/>
        <end position="239"/>
    </location>
</feature>
<dbReference type="VEuPathDB" id="PlasmoDB:PVPAM_050005200"/>
<feature type="compositionally biased region" description="Basic and acidic residues" evidence="1">
    <location>
        <begin position="314"/>
        <end position="336"/>
    </location>
</feature>
<feature type="compositionally biased region" description="Low complexity" evidence="1">
    <location>
        <begin position="354"/>
        <end position="393"/>
    </location>
</feature>
<evidence type="ECO:0000313" key="3">
    <source>
        <dbReference type="Proteomes" id="UP000196402"/>
    </source>
</evidence>
<feature type="compositionally biased region" description="Basic and acidic residues" evidence="1">
    <location>
        <begin position="111"/>
        <end position="133"/>
    </location>
</feature>
<name>A0A1G4E334_PLAVI</name>
<feature type="compositionally biased region" description="Acidic residues" evidence="1">
    <location>
        <begin position="463"/>
        <end position="488"/>
    </location>
</feature>
<dbReference type="EMBL" id="FLYH01000163">
    <property type="protein sequence ID" value="SCA60023.2"/>
    <property type="molecule type" value="Genomic_DNA"/>
</dbReference>
<dbReference type="VEuPathDB" id="PlasmoDB:PVP01_0010380"/>
<gene>
    <name evidence="2" type="ORF">PVT01_000063800</name>
</gene>
<feature type="compositionally biased region" description="Basic and acidic residues" evidence="1">
    <location>
        <begin position="423"/>
        <end position="438"/>
    </location>
</feature>
<evidence type="ECO:0000313" key="2">
    <source>
        <dbReference type="EMBL" id="SCA60023.2"/>
    </source>
</evidence>
<feature type="region of interest" description="Disordered" evidence="1">
    <location>
        <begin position="275"/>
        <end position="551"/>
    </location>
</feature>
<dbReference type="InterPro" id="IPR008780">
    <property type="entry name" value="Plasmodium_Vir"/>
</dbReference>
<reference evidence="2 3" key="1">
    <citation type="submission" date="2016-07" db="EMBL/GenBank/DDBJ databases">
        <authorList>
            <consortium name="Pathogen Informatics"/>
        </authorList>
    </citation>
    <scope>NUCLEOTIDE SEQUENCE [LARGE SCALE GENOMIC DNA]</scope>
</reference>
<evidence type="ECO:0000256" key="1">
    <source>
        <dbReference type="SAM" id="MobiDB-lite"/>
    </source>
</evidence>
<feature type="region of interest" description="Disordered" evidence="1">
    <location>
        <begin position="97"/>
        <end position="144"/>
    </location>
</feature>
<feature type="non-terminal residue" evidence="2">
    <location>
        <position position="1"/>
    </location>
</feature>
<dbReference type="AlphaFoldDB" id="A0A1G4E334"/>
<organism evidence="2 3">
    <name type="scientific">Plasmodium vivax</name>
    <name type="common">malaria parasite P. vivax</name>
    <dbReference type="NCBI Taxonomy" id="5855"/>
    <lineage>
        <taxon>Eukaryota</taxon>
        <taxon>Sar</taxon>
        <taxon>Alveolata</taxon>
        <taxon>Apicomplexa</taxon>
        <taxon>Aconoidasida</taxon>
        <taxon>Haemosporida</taxon>
        <taxon>Plasmodiidae</taxon>
        <taxon>Plasmodium</taxon>
        <taxon>Plasmodium (Plasmodium)</taxon>
    </lineage>
</organism>